<gene>
    <name evidence="1" type="ORF">DAERI_160030</name>
</gene>
<keyword evidence="2" id="KW-1185">Reference proteome</keyword>
<dbReference type="AlphaFoldDB" id="A0A2I9CZJ1"/>
<protein>
    <submittedName>
        <fullName evidence="1">Uncharacterized protein</fullName>
    </submittedName>
</protein>
<evidence type="ECO:0000313" key="2">
    <source>
        <dbReference type="Proteomes" id="UP000236569"/>
    </source>
</evidence>
<comment type="caution">
    <text evidence="1">The sequence shown here is derived from an EMBL/GenBank/DDBJ whole genome shotgun (WGS) entry which is preliminary data.</text>
</comment>
<dbReference type="EMBL" id="BFAG01000016">
    <property type="protein sequence ID" value="GBF07652.1"/>
    <property type="molecule type" value="Genomic_DNA"/>
</dbReference>
<proteinExistence type="predicted"/>
<reference evidence="2" key="1">
    <citation type="submission" date="2018-01" db="EMBL/GenBank/DDBJ databases">
        <title>Draft Genome Sequence of the Radioresistant Bacterium Deinococcus aerius TR0125, Isolated from the Higher Atmosphere above Japan.</title>
        <authorList>
            <person name="Satoh K."/>
            <person name="Arai H."/>
            <person name="Sanzen T."/>
            <person name="Kawaguchi Y."/>
            <person name="Hayashi H."/>
            <person name="Yokobori S."/>
            <person name="Yamagishi A."/>
            <person name="Oono Y."/>
            <person name="Narumi I."/>
        </authorList>
    </citation>
    <scope>NUCLEOTIDE SEQUENCE [LARGE SCALE GENOMIC DNA]</scope>
    <source>
        <strain evidence="2">TR0125</strain>
    </source>
</reference>
<name>A0A2I9CZJ1_9DEIO</name>
<sequence length="204" mass="22931">MNPTFPLTLEFRLSLRTELRVTDAQGQLVAVVKEKLLSIRDEVRVYADEARRVQTHSIRAQGLMAGALDWRARRLIRRADGSEVGALQAQGLRTLWGASYELLGPDGRPEFTIRDDHPWLGVIEGVIGAVPFIGDLIAAGFDYLVNPTYTVTDAAGQPAFRVRKRRSVFSRRFVVEELRPVQPEEAELVTLGLVQLVLRERERG</sequence>
<dbReference type="RefSeq" id="WP_103130957.1">
    <property type="nucleotide sequence ID" value="NZ_BFAG01000016.1"/>
</dbReference>
<evidence type="ECO:0000313" key="1">
    <source>
        <dbReference type="EMBL" id="GBF07652.1"/>
    </source>
</evidence>
<organism evidence="1 2">
    <name type="scientific">Deinococcus aerius</name>
    <dbReference type="NCBI Taxonomy" id="200253"/>
    <lineage>
        <taxon>Bacteria</taxon>
        <taxon>Thermotogati</taxon>
        <taxon>Deinococcota</taxon>
        <taxon>Deinococci</taxon>
        <taxon>Deinococcales</taxon>
        <taxon>Deinococcaceae</taxon>
        <taxon>Deinococcus</taxon>
    </lineage>
</organism>
<accession>A0A2I9CZJ1</accession>
<dbReference type="OrthoDB" id="572274at2"/>
<dbReference type="Proteomes" id="UP000236569">
    <property type="component" value="Unassembled WGS sequence"/>
</dbReference>